<evidence type="ECO:0000256" key="1">
    <source>
        <dbReference type="PROSITE-ProRule" id="PRU00169"/>
    </source>
</evidence>
<dbReference type="Gene3D" id="3.40.50.2300">
    <property type="match status" value="1"/>
</dbReference>
<evidence type="ECO:0000313" key="4">
    <source>
        <dbReference type="Proteomes" id="UP001596098"/>
    </source>
</evidence>
<dbReference type="PROSITE" id="PS50110">
    <property type="entry name" value="RESPONSE_REGULATORY"/>
    <property type="match status" value="1"/>
</dbReference>
<proteinExistence type="predicted"/>
<dbReference type="InterPro" id="IPR001789">
    <property type="entry name" value="Sig_transdc_resp-reg_receiver"/>
</dbReference>
<feature type="modified residue" description="4-aspartylphosphate" evidence="1">
    <location>
        <position position="68"/>
    </location>
</feature>
<evidence type="ECO:0000313" key="3">
    <source>
        <dbReference type="EMBL" id="MFC6153346.1"/>
    </source>
</evidence>
<dbReference type="EMBL" id="JBHSQI010000003">
    <property type="protein sequence ID" value="MFC6153346.1"/>
    <property type="molecule type" value="Genomic_DNA"/>
</dbReference>
<protein>
    <submittedName>
        <fullName evidence="3">Response regulator transcription factor</fullName>
    </submittedName>
</protein>
<gene>
    <name evidence="3" type="ORF">ACFPWU_06660</name>
</gene>
<name>A0ABW1QY75_9ACTN</name>
<dbReference type="RefSeq" id="WP_128221184.1">
    <property type="nucleotide sequence ID" value="NZ_CP034929.1"/>
</dbReference>
<organism evidence="3 4">
    <name type="scientific">Nocardioides yefusunii</name>
    <dbReference type="NCBI Taxonomy" id="2500546"/>
    <lineage>
        <taxon>Bacteria</taxon>
        <taxon>Bacillati</taxon>
        <taxon>Actinomycetota</taxon>
        <taxon>Actinomycetes</taxon>
        <taxon>Propionibacteriales</taxon>
        <taxon>Nocardioidaceae</taxon>
        <taxon>Nocardioides</taxon>
    </lineage>
</organism>
<dbReference type="Proteomes" id="UP001596098">
    <property type="component" value="Unassembled WGS sequence"/>
</dbReference>
<accession>A0ABW1QY75</accession>
<dbReference type="SMART" id="SM00448">
    <property type="entry name" value="REC"/>
    <property type="match status" value="1"/>
</dbReference>
<sequence length="141" mass="14867">MSDTTSARPVIQKVLVYSDDRDVRDSVMLALGPHPDRSGGEVHYVNVATAAVVLDHVRAGDVDLLVLDGESAPVGGTGLAKQLRDEHPTCPPVVLLTGRPQDAWLATWSGVDAVVSHPIDPVLLARTVAGLLADPSPEVPR</sequence>
<evidence type="ECO:0000259" key="2">
    <source>
        <dbReference type="PROSITE" id="PS50110"/>
    </source>
</evidence>
<comment type="caution">
    <text evidence="3">The sequence shown here is derived from an EMBL/GenBank/DDBJ whole genome shotgun (WGS) entry which is preliminary data.</text>
</comment>
<reference evidence="4" key="1">
    <citation type="journal article" date="2019" name="Int. J. Syst. Evol. Microbiol.">
        <title>The Global Catalogue of Microorganisms (GCM) 10K type strain sequencing project: providing services to taxonomists for standard genome sequencing and annotation.</title>
        <authorList>
            <consortium name="The Broad Institute Genomics Platform"/>
            <consortium name="The Broad Institute Genome Sequencing Center for Infectious Disease"/>
            <person name="Wu L."/>
            <person name="Ma J."/>
        </authorList>
    </citation>
    <scope>NUCLEOTIDE SEQUENCE [LARGE SCALE GENOMIC DNA]</scope>
    <source>
        <strain evidence="4">DFY28</strain>
    </source>
</reference>
<dbReference type="InterPro" id="IPR011006">
    <property type="entry name" value="CheY-like_superfamily"/>
</dbReference>
<feature type="domain" description="Response regulatory" evidence="2">
    <location>
        <begin position="13"/>
        <end position="132"/>
    </location>
</feature>
<dbReference type="SUPFAM" id="SSF52172">
    <property type="entry name" value="CheY-like"/>
    <property type="match status" value="1"/>
</dbReference>
<keyword evidence="1" id="KW-0597">Phosphoprotein</keyword>
<keyword evidence="4" id="KW-1185">Reference proteome</keyword>